<proteinExistence type="predicted"/>
<sequence length="129" mass="14702">MKASLFIGFLLVAIMVIVAKAQVIDDDEQFDISRKDGEKFDKKNPKLQGFSFASIRKNIKFLVIGRYGYFEKAKEFLRCLNLKILESCSAQIIECLKTENPKICMASLFCGGEQIRECLHHLPNEPLVN</sequence>
<reference evidence="2" key="2">
    <citation type="submission" date="2020-06" db="EMBL/GenBank/DDBJ databases">
        <authorList>
            <person name="Ji K."/>
            <person name="Li J."/>
        </authorList>
    </citation>
    <scope>NUCLEOTIDE SEQUENCE</scope>
    <source>
        <strain evidence="2">JKM2019</strain>
        <tissue evidence="2">Whole body</tissue>
    </source>
</reference>
<dbReference type="EMBL" id="SDOV01000010">
    <property type="protein sequence ID" value="KAH7636391.1"/>
    <property type="molecule type" value="Genomic_DNA"/>
</dbReference>
<evidence type="ECO:0000256" key="1">
    <source>
        <dbReference type="SAM" id="SignalP"/>
    </source>
</evidence>
<name>A0A922IAM3_DERFA</name>
<reference evidence="3" key="1">
    <citation type="submission" date="2013-05" db="EMBL/GenBank/DDBJ databases">
        <authorList>
            <person name="Yim A.K.Y."/>
            <person name="Chan T.F."/>
            <person name="Ji K.M."/>
            <person name="Liu X.Y."/>
            <person name="Zhou J.W."/>
            <person name="Li R.Q."/>
            <person name="Yang K.Y."/>
            <person name="Li J."/>
            <person name="Li M."/>
            <person name="Law P.T.W."/>
            <person name="Wu Y.L."/>
            <person name="Cai Z.L."/>
            <person name="Qin H."/>
            <person name="Bao Y."/>
            <person name="Leung R.K.K."/>
            <person name="Ng P.K.S."/>
            <person name="Zou J."/>
            <person name="Zhong X.J."/>
            <person name="Ran P.X."/>
            <person name="Zhong N.S."/>
            <person name="Liu Z.G."/>
            <person name="Tsui S.K.W."/>
        </authorList>
    </citation>
    <scope>NUCLEOTIDE SEQUENCE</scope>
    <source>
        <strain evidence="3">Derf</strain>
        <tissue evidence="3">Whole organism</tissue>
    </source>
</reference>
<evidence type="ECO:0000313" key="3">
    <source>
        <dbReference type="EMBL" id="KAH9528472.1"/>
    </source>
</evidence>
<comment type="caution">
    <text evidence="3">The sequence shown here is derived from an EMBL/GenBank/DDBJ whole genome shotgun (WGS) entry which is preliminary data.</text>
</comment>
<feature type="chain" id="PRO_5038276964" evidence="1">
    <location>
        <begin position="22"/>
        <end position="129"/>
    </location>
</feature>
<evidence type="ECO:0000313" key="4">
    <source>
        <dbReference type="Proteomes" id="UP000790347"/>
    </source>
</evidence>
<reference evidence="2" key="3">
    <citation type="journal article" date="2021" name="World Allergy Organ. J.">
        <title>Chromosome-level assembly of Dermatophagoides farinae genome and transcriptome reveals two novel allergens Der f 37 and Der f 39.</title>
        <authorList>
            <person name="Chen J."/>
            <person name="Cai Z."/>
            <person name="Fan D."/>
            <person name="Hu J."/>
            <person name="Hou Y."/>
            <person name="He Y."/>
            <person name="Zhang Z."/>
            <person name="Zhao Z."/>
            <person name="Gao P."/>
            <person name="Hu W."/>
            <person name="Sun J."/>
            <person name="Li J."/>
            <person name="Ji K."/>
        </authorList>
    </citation>
    <scope>NUCLEOTIDE SEQUENCE</scope>
    <source>
        <strain evidence="2">JKM2019</strain>
    </source>
</reference>
<dbReference type="Proteomes" id="UP000790347">
    <property type="component" value="Unassembled WGS sequence"/>
</dbReference>
<dbReference type="EMBL" id="ASGP02000001">
    <property type="protein sequence ID" value="KAH9528472.1"/>
    <property type="molecule type" value="Genomic_DNA"/>
</dbReference>
<keyword evidence="4" id="KW-1185">Reference proteome</keyword>
<evidence type="ECO:0000313" key="2">
    <source>
        <dbReference type="EMBL" id="KAH7636391.1"/>
    </source>
</evidence>
<protein>
    <submittedName>
        <fullName evidence="2">Cleavage stimulation factor subunit 1-like protein</fullName>
    </submittedName>
</protein>
<reference evidence="3" key="4">
    <citation type="journal article" date="2022" name="Res Sq">
        <title>Comparative Genomics Reveals Insights into the Divergent Evolution of Astigmatic Mites and Household Pest Adaptations.</title>
        <authorList>
            <person name="Xiong Q."/>
            <person name="Wan A.T.-Y."/>
            <person name="Liu X.-Y."/>
            <person name="Fung C.S.-H."/>
            <person name="Xiao X."/>
            <person name="Malainual N."/>
            <person name="Hou J."/>
            <person name="Wang L."/>
            <person name="Wang M."/>
            <person name="Yang K."/>
            <person name="Cui Y."/>
            <person name="Leung E."/>
            <person name="Nong W."/>
            <person name="Shin S.-K."/>
            <person name="Au S."/>
            <person name="Jeong K.Y."/>
            <person name="Chew F.T."/>
            <person name="Hui J."/>
            <person name="Leung T.F."/>
            <person name="Tungtrongchitr A."/>
            <person name="Zhong N."/>
            <person name="Liu Z."/>
            <person name="Tsui S."/>
        </authorList>
    </citation>
    <scope>NUCLEOTIDE SEQUENCE</scope>
    <source>
        <strain evidence="3">Derf</strain>
        <tissue evidence="3">Whole organism</tissue>
    </source>
</reference>
<accession>A0A922IAM3</accession>
<organism evidence="3 4">
    <name type="scientific">Dermatophagoides farinae</name>
    <name type="common">American house dust mite</name>
    <dbReference type="NCBI Taxonomy" id="6954"/>
    <lineage>
        <taxon>Eukaryota</taxon>
        <taxon>Metazoa</taxon>
        <taxon>Ecdysozoa</taxon>
        <taxon>Arthropoda</taxon>
        <taxon>Chelicerata</taxon>
        <taxon>Arachnida</taxon>
        <taxon>Acari</taxon>
        <taxon>Acariformes</taxon>
        <taxon>Sarcoptiformes</taxon>
        <taxon>Astigmata</taxon>
        <taxon>Psoroptidia</taxon>
        <taxon>Analgoidea</taxon>
        <taxon>Pyroglyphidae</taxon>
        <taxon>Dermatophagoidinae</taxon>
        <taxon>Dermatophagoides</taxon>
    </lineage>
</organism>
<dbReference type="Proteomes" id="UP000828236">
    <property type="component" value="Unassembled WGS sequence"/>
</dbReference>
<dbReference type="AlphaFoldDB" id="A0A922IAM3"/>
<keyword evidence="1" id="KW-0732">Signal</keyword>
<gene>
    <name evidence="3" type="ORF">DERF_002418</name>
    <name evidence="2" type="ORF">HUG17_10361</name>
</gene>
<feature type="signal peptide" evidence="1">
    <location>
        <begin position="1"/>
        <end position="21"/>
    </location>
</feature>